<reference evidence="2" key="3">
    <citation type="submission" date="2018-07" db="EMBL/GenBank/DDBJ databases">
        <title>WGS assembly of Glycine max.</title>
        <authorList>
            <person name="Schmutz J."/>
            <person name="Cannon S."/>
            <person name="Schlueter J."/>
            <person name="Ma J."/>
            <person name="Mitros T."/>
            <person name="Nelson W."/>
            <person name="Hyten D."/>
            <person name="Song Q."/>
            <person name="Thelen J."/>
            <person name="Cheng J."/>
            <person name="Xu D."/>
            <person name="Hellsten U."/>
            <person name="May G."/>
            <person name="Yu Y."/>
            <person name="Sakurai T."/>
            <person name="Umezawa T."/>
            <person name="Bhattacharyya M."/>
            <person name="Sandhu D."/>
            <person name="Valliyodan B."/>
            <person name="Lindquist E."/>
            <person name="Peto M."/>
            <person name="Grant D."/>
            <person name="Shu S."/>
            <person name="Goodstein D."/>
            <person name="Barry K."/>
            <person name="Futrell-Griggs M."/>
            <person name="Abernathy B."/>
            <person name="Du J."/>
            <person name="Tian Z."/>
            <person name="Zhu L."/>
            <person name="Gill N."/>
            <person name="Joshi T."/>
            <person name="Libault M."/>
            <person name="Sethuraman A."/>
            <person name="Zhang X."/>
            <person name="Shinozaki K."/>
            <person name="Nguyen H."/>
            <person name="Wing R."/>
            <person name="Cregan P."/>
            <person name="Specht J."/>
            <person name="Grimwood J."/>
            <person name="Rokhsar D."/>
            <person name="Stacey G."/>
            <person name="Shoemaker R."/>
            <person name="Jackson S."/>
        </authorList>
    </citation>
    <scope>NUCLEOTIDE SEQUENCE</scope>
    <source>
        <tissue evidence="2">Callus</tissue>
    </source>
</reference>
<dbReference type="EnsemblPlants" id="KRH34172">
    <property type="protein sequence ID" value="KRH34172"/>
    <property type="gene ID" value="GLYMA_10G168000"/>
</dbReference>
<evidence type="ECO:0000313" key="3">
    <source>
        <dbReference type="EnsemblPlants" id="KRH34172"/>
    </source>
</evidence>
<accession>A0A0R0HUE4</accession>
<keyword evidence="4" id="KW-1185">Reference proteome</keyword>
<dbReference type="EMBL" id="CM000843">
    <property type="protein sequence ID" value="KRH34172.1"/>
    <property type="molecule type" value="Genomic_DNA"/>
</dbReference>
<reference evidence="2 3" key="1">
    <citation type="journal article" date="2010" name="Nature">
        <title>Genome sequence of the palaeopolyploid soybean.</title>
        <authorList>
            <person name="Schmutz J."/>
            <person name="Cannon S.B."/>
            <person name="Schlueter J."/>
            <person name="Ma J."/>
            <person name="Mitros T."/>
            <person name="Nelson W."/>
            <person name="Hyten D.L."/>
            <person name="Song Q."/>
            <person name="Thelen J.J."/>
            <person name="Cheng J."/>
            <person name="Xu D."/>
            <person name="Hellsten U."/>
            <person name="May G.D."/>
            <person name="Yu Y."/>
            <person name="Sakurai T."/>
            <person name="Umezawa T."/>
            <person name="Bhattacharyya M.K."/>
            <person name="Sandhu D."/>
            <person name="Valliyodan B."/>
            <person name="Lindquist E."/>
            <person name="Peto M."/>
            <person name="Grant D."/>
            <person name="Shu S."/>
            <person name="Goodstein D."/>
            <person name="Barry K."/>
            <person name="Futrell-Griggs M."/>
            <person name="Abernathy B."/>
            <person name="Du J."/>
            <person name="Tian Z."/>
            <person name="Zhu L."/>
            <person name="Gill N."/>
            <person name="Joshi T."/>
            <person name="Libault M."/>
            <person name="Sethuraman A."/>
            <person name="Zhang X.-C."/>
            <person name="Shinozaki K."/>
            <person name="Nguyen H.T."/>
            <person name="Wing R.A."/>
            <person name="Cregan P."/>
            <person name="Specht J."/>
            <person name="Grimwood J."/>
            <person name="Rokhsar D."/>
            <person name="Stacey G."/>
            <person name="Shoemaker R.C."/>
            <person name="Jackson S.A."/>
        </authorList>
    </citation>
    <scope>NUCLEOTIDE SEQUENCE</scope>
    <source>
        <strain evidence="3">cv. Williams 82</strain>
        <tissue evidence="2">Callus</tissue>
    </source>
</reference>
<reference evidence="3" key="2">
    <citation type="submission" date="2018-02" db="UniProtKB">
        <authorList>
            <consortium name="EnsemblPlants"/>
        </authorList>
    </citation>
    <scope>IDENTIFICATION</scope>
    <source>
        <strain evidence="3">Williams 82</strain>
    </source>
</reference>
<gene>
    <name evidence="2" type="ORF">GLYMA_10G168000</name>
</gene>
<evidence type="ECO:0000313" key="4">
    <source>
        <dbReference type="Proteomes" id="UP000008827"/>
    </source>
</evidence>
<dbReference type="SMR" id="A0A0R0HUE4"/>
<dbReference type="PANTHER" id="PTHR47447:SF25">
    <property type="entry name" value="SAP DOMAIN-CONTAINING PROTEIN"/>
    <property type="match status" value="1"/>
</dbReference>
<evidence type="ECO:0000256" key="1">
    <source>
        <dbReference type="ARBA" id="ARBA00022737"/>
    </source>
</evidence>
<sequence length="102" mass="11905">MIHKDKFPYENTNQILASCFFILFVTRKDVKATCGIPEIAFATFENMEYGEDYMKPDTETYNWVIQAYTRAESYDRVQDVAVLLGMMVEDHKRIQPNAKTHA</sequence>
<organism evidence="2">
    <name type="scientific">Glycine max</name>
    <name type="common">Soybean</name>
    <name type="synonym">Glycine hispida</name>
    <dbReference type="NCBI Taxonomy" id="3847"/>
    <lineage>
        <taxon>Eukaryota</taxon>
        <taxon>Viridiplantae</taxon>
        <taxon>Streptophyta</taxon>
        <taxon>Embryophyta</taxon>
        <taxon>Tracheophyta</taxon>
        <taxon>Spermatophyta</taxon>
        <taxon>Magnoliopsida</taxon>
        <taxon>eudicotyledons</taxon>
        <taxon>Gunneridae</taxon>
        <taxon>Pentapetalae</taxon>
        <taxon>rosids</taxon>
        <taxon>fabids</taxon>
        <taxon>Fabales</taxon>
        <taxon>Fabaceae</taxon>
        <taxon>Papilionoideae</taxon>
        <taxon>50 kb inversion clade</taxon>
        <taxon>NPAAA clade</taxon>
        <taxon>indigoferoid/millettioid clade</taxon>
        <taxon>Phaseoleae</taxon>
        <taxon>Glycine</taxon>
        <taxon>Glycine subgen. Soja</taxon>
    </lineage>
</organism>
<dbReference type="STRING" id="3847.A0A0R0HUE4"/>
<dbReference type="PANTHER" id="PTHR47447">
    <property type="entry name" value="OS03G0856100 PROTEIN"/>
    <property type="match status" value="1"/>
</dbReference>
<dbReference type="InterPro" id="IPR011990">
    <property type="entry name" value="TPR-like_helical_dom_sf"/>
</dbReference>
<dbReference type="Gramene" id="KRH34172">
    <property type="protein sequence ID" value="KRH34172"/>
    <property type="gene ID" value="GLYMA_10G168000"/>
</dbReference>
<keyword evidence="1" id="KW-0677">Repeat</keyword>
<proteinExistence type="predicted"/>
<dbReference type="Gene3D" id="1.25.40.10">
    <property type="entry name" value="Tetratricopeptide repeat domain"/>
    <property type="match status" value="1"/>
</dbReference>
<dbReference type="Proteomes" id="UP000008827">
    <property type="component" value="Chromosome 10"/>
</dbReference>
<protein>
    <submittedName>
        <fullName evidence="2 3">Uncharacterized protein</fullName>
    </submittedName>
</protein>
<dbReference type="InParanoid" id="A0A0R0HUE4"/>
<evidence type="ECO:0000313" key="2">
    <source>
        <dbReference type="EMBL" id="KRH34172.1"/>
    </source>
</evidence>
<name>A0A0R0HUE4_SOYBN</name>
<dbReference type="AlphaFoldDB" id="A0A0R0HUE4"/>